<comment type="caution">
    <text evidence="1">The sequence shown here is derived from an EMBL/GenBank/DDBJ whole genome shotgun (WGS) entry which is preliminary data.</text>
</comment>
<dbReference type="EMBL" id="QRDQ01000007">
    <property type="protein sequence ID" value="RED26884.1"/>
    <property type="molecule type" value="Genomic_DNA"/>
</dbReference>
<sequence length="130" mass="14773">MKLAYILFLQICLLTIPSSYGNCIVKRLNTHIGTESVLESLTTNKAVVNKALSDSDELKFVLLENTSETEKCNSSLPASPLNFYFKSLKDDCFVYIENIKLNSQGLSERNIIPFRNMSRNILFHSLKIHI</sequence>
<name>A0A3D9G140_9FLAO</name>
<reference evidence="1 2" key="1">
    <citation type="submission" date="2018-07" db="EMBL/GenBank/DDBJ databases">
        <title>Genomic Encyclopedia of Archaeal and Bacterial Type Strains, Phase II (KMG-II): from individual species to whole genera.</title>
        <authorList>
            <person name="Goeker M."/>
        </authorList>
    </citation>
    <scope>NUCLEOTIDE SEQUENCE [LARGE SCALE GENOMIC DNA]</scope>
    <source>
        <strain evidence="1 2">DSM 25795</strain>
    </source>
</reference>
<protein>
    <submittedName>
        <fullName evidence="1">Uncharacterized protein</fullName>
    </submittedName>
</protein>
<gene>
    <name evidence="1" type="ORF">BD847_0810</name>
</gene>
<keyword evidence="2" id="KW-1185">Reference proteome</keyword>
<dbReference type="Proteomes" id="UP000257004">
    <property type="component" value="Unassembled WGS sequence"/>
</dbReference>
<organism evidence="1 2">
    <name type="scientific">Flavobacterium cutihirudinis</name>
    <dbReference type="NCBI Taxonomy" id="1265740"/>
    <lineage>
        <taxon>Bacteria</taxon>
        <taxon>Pseudomonadati</taxon>
        <taxon>Bacteroidota</taxon>
        <taxon>Flavobacteriia</taxon>
        <taxon>Flavobacteriales</taxon>
        <taxon>Flavobacteriaceae</taxon>
        <taxon>Flavobacterium</taxon>
    </lineage>
</organism>
<evidence type="ECO:0000313" key="2">
    <source>
        <dbReference type="Proteomes" id="UP000257004"/>
    </source>
</evidence>
<proteinExistence type="predicted"/>
<accession>A0A3D9G140</accession>
<dbReference type="AlphaFoldDB" id="A0A3D9G140"/>
<evidence type="ECO:0000313" key="1">
    <source>
        <dbReference type="EMBL" id="RED26884.1"/>
    </source>
</evidence>